<keyword evidence="2" id="KW-0472">Membrane</keyword>
<protein>
    <submittedName>
        <fullName evidence="3">Uncharacterized protein</fullName>
    </submittedName>
</protein>
<accession>A0A9P6Q0J8</accession>
<evidence type="ECO:0000313" key="3">
    <source>
        <dbReference type="EMBL" id="KAG0256347.1"/>
    </source>
</evidence>
<keyword evidence="4" id="KW-1185">Reference proteome</keyword>
<evidence type="ECO:0000256" key="1">
    <source>
        <dbReference type="SAM" id="MobiDB-lite"/>
    </source>
</evidence>
<reference evidence="3" key="1">
    <citation type="journal article" date="2020" name="Fungal Divers.">
        <title>Resolving the Mortierellaceae phylogeny through synthesis of multi-gene phylogenetics and phylogenomics.</title>
        <authorList>
            <person name="Vandepol N."/>
            <person name="Liber J."/>
            <person name="Desiro A."/>
            <person name="Na H."/>
            <person name="Kennedy M."/>
            <person name="Barry K."/>
            <person name="Grigoriev I.V."/>
            <person name="Miller A.N."/>
            <person name="O'Donnell K."/>
            <person name="Stajich J.E."/>
            <person name="Bonito G."/>
        </authorList>
    </citation>
    <scope>NUCLEOTIDE SEQUENCE</scope>
    <source>
        <strain evidence="3">KOD948</strain>
    </source>
</reference>
<dbReference type="Gene3D" id="3.40.50.1820">
    <property type="entry name" value="alpha/beta hydrolase"/>
    <property type="match status" value="1"/>
</dbReference>
<evidence type="ECO:0000313" key="4">
    <source>
        <dbReference type="Proteomes" id="UP000726737"/>
    </source>
</evidence>
<keyword evidence="2" id="KW-0812">Transmembrane</keyword>
<sequence length="686" mass="76510">MAPRKRKQAQKQSSKDDNKDNKTNGNGISNVNGQKSHSEANSNHVGDPDDIKDVLTKLSSNMPRDVKIEVRHPSLSRSPSVADYLHNALFVSEAEAKERKKYVPAGTRRRVILLLGIVIGMVLATVLMKQSKDAAYIEAFSHYFHDFDLASMVPTGMIPDEFIGNVSAMFKPEILTEEEFYPGEALREEHGYKPKYPVTLIPGIISTGLESWSTTHNCSQKYFRKRMWGTTTMFKAVLLDKDCWISNMRLDSKTGLDPEGIRLRAAQGLEAADYFVQGYWVWAPIIKNLAAIGYDNNNMHLASYDWRLSFANLENRDNYFSRLKASLELSLKINGEKHGPMLGVPKTLAAVLSGEVRDTAQLGVVSAYVLEKFFSRRERADLFRSWGGLSSMIPKGGNRIWGTVKSAPDDGTHDEQETLVQEKIAKNEEDPGTTAKVQWGEKKSPSFGAMLAFAEGSDMKHHTMDESMDLLRKMAGVDYNAMLAKNYSVGVSTTQQEMDETDKLSTSWSNPLQATLPNSPNMKIYCLYGVGKSTERSYTYNRMSELTPPIFDQRPGNVSDETGQVPNIYIDTTVHDEKLGISYGVHQGDGDGTVPLLSTGYMCVEGWSKKLYNPAGIKVITREFTHQSSPSPVDIRGGKRTADHIDILGNYQVTKDLLSIVAGRDGEGLDEQIYSKIREYSSKVDL</sequence>
<dbReference type="Proteomes" id="UP000726737">
    <property type="component" value="Unassembled WGS sequence"/>
</dbReference>
<dbReference type="InterPro" id="IPR029058">
    <property type="entry name" value="AB_hydrolase_fold"/>
</dbReference>
<feature type="transmembrane region" description="Helical" evidence="2">
    <location>
        <begin position="111"/>
        <end position="128"/>
    </location>
</feature>
<comment type="caution">
    <text evidence="3">The sequence shown here is derived from an EMBL/GenBank/DDBJ whole genome shotgun (WGS) entry which is preliminary data.</text>
</comment>
<dbReference type="PANTHER" id="PTHR11440">
    <property type="entry name" value="LECITHIN-CHOLESTEROL ACYLTRANSFERASE-RELATED"/>
    <property type="match status" value="1"/>
</dbReference>
<dbReference type="Pfam" id="PF02450">
    <property type="entry name" value="LCAT"/>
    <property type="match status" value="2"/>
</dbReference>
<feature type="region of interest" description="Disordered" evidence="1">
    <location>
        <begin position="1"/>
        <end position="52"/>
    </location>
</feature>
<dbReference type="GO" id="GO:0008374">
    <property type="term" value="F:O-acyltransferase activity"/>
    <property type="evidence" value="ECO:0007669"/>
    <property type="project" value="InterPro"/>
</dbReference>
<evidence type="ECO:0000256" key="2">
    <source>
        <dbReference type="SAM" id="Phobius"/>
    </source>
</evidence>
<name>A0A9P6Q0J8_9FUNG</name>
<feature type="compositionally biased region" description="Basic and acidic residues" evidence="1">
    <location>
        <begin position="13"/>
        <end position="22"/>
    </location>
</feature>
<dbReference type="EMBL" id="JAAAJA010000304">
    <property type="protein sequence ID" value="KAG0256347.1"/>
    <property type="molecule type" value="Genomic_DNA"/>
</dbReference>
<dbReference type="InterPro" id="IPR003386">
    <property type="entry name" value="LACT/PDAT_acylTrfase"/>
</dbReference>
<dbReference type="AlphaFoldDB" id="A0A9P6Q0J8"/>
<keyword evidence="2" id="KW-1133">Transmembrane helix</keyword>
<gene>
    <name evidence="3" type="ORF">BG011_004616</name>
</gene>
<dbReference type="GO" id="GO:0006629">
    <property type="term" value="P:lipid metabolic process"/>
    <property type="evidence" value="ECO:0007669"/>
    <property type="project" value="InterPro"/>
</dbReference>
<dbReference type="OrthoDB" id="190846at2759"/>
<proteinExistence type="predicted"/>
<feature type="compositionally biased region" description="Polar residues" evidence="1">
    <location>
        <begin position="23"/>
        <end position="44"/>
    </location>
</feature>
<organism evidence="3 4">
    <name type="scientific">Mortierella polycephala</name>
    <dbReference type="NCBI Taxonomy" id="41804"/>
    <lineage>
        <taxon>Eukaryota</taxon>
        <taxon>Fungi</taxon>
        <taxon>Fungi incertae sedis</taxon>
        <taxon>Mucoromycota</taxon>
        <taxon>Mortierellomycotina</taxon>
        <taxon>Mortierellomycetes</taxon>
        <taxon>Mortierellales</taxon>
        <taxon>Mortierellaceae</taxon>
        <taxon>Mortierella</taxon>
    </lineage>
</organism>